<evidence type="ECO:0000313" key="1">
    <source>
        <dbReference type="EMBL" id="KAJ1363517.1"/>
    </source>
</evidence>
<name>A0AAD5N744_PARTN</name>
<organism evidence="1 2">
    <name type="scientific">Parelaphostrongylus tenuis</name>
    <name type="common">Meningeal worm</name>
    <dbReference type="NCBI Taxonomy" id="148309"/>
    <lineage>
        <taxon>Eukaryota</taxon>
        <taxon>Metazoa</taxon>
        <taxon>Ecdysozoa</taxon>
        <taxon>Nematoda</taxon>
        <taxon>Chromadorea</taxon>
        <taxon>Rhabditida</taxon>
        <taxon>Rhabditina</taxon>
        <taxon>Rhabditomorpha</taxon>
        <taxon>Strongyloidea</taxon>
        <taxon>Metastrongylidae</taxon>
        <taxon>Parelaphostrongylus</taxon>
    </lineage>
</organism>
<keyword evidence="2" id="KW-1185">Reference proteome</keyword>
<dbReference type="Gene3D" id="3.40.50.1820">
    <property type="entry name" value="alpha/beta hydrolase"/>
    <property type="match status" value="2"/>
</dbReference>
<dbReference type="Proteomes" id="UP001196413">
    <property type="component" value="Unassembled WGS sequence"/>
</dbReference>
<gene>
    <name evidence="1" type="ORF">KIN20_023402</name>
</gene>
<proteinExistence type="predicted"/>
<dbReference type="SUPFAM" id="SSF53474">
    <property type="entry name" value="alpha/beta-Hydrolases"/>
    <property type="match status" value="1"/>
</dbReference>
<evidence type="ECO:0000313" key="2">
    <source>
        <dbReference type="Proteomes" id="UP001196413"/>
    </source>
</evidence>
<dbReference type="EMBL" id="JAHQIW010004747">
    <property type="protein sequence ID" value="KAJ1363517.1"/>
    <property type="molecule type" value="Genomic_DNA"/>
</dbReference>
<comment type="caution">
    <text evidence="1">The sequence shown here is derived from an EMBL/GenBank/DDBJ whole genome shotgun (WGS) entry which is preliminary data.</text>
</comment>
<sequence length="305" mass="34991">MATYDLESMIAKALNVSGMEQLYYIGHSQGTLTMFSKLSMDQVFSKKLHFHIFGARKFPLDNWISRLIVKSVCGGTKLEVELCDKIIFSLSGPENNLMNKTRIPVYTSNMPAGTSSMNIIHWMQMIRTGMVAKYDYGKRENIRRYGQIYKQQASRSLLEPQNTQHFDIDGFSLQQVLKYLDKLSELFAHPENTGVIAASQASDNRQSMNSKECHGDPFTANPPQYDFTQIQTPTYLYIGEEDWLADHKDIYGYLIPRIFHTLAMSTVLPKYTHIDFIWGLGAANDVYTPIIEIIKDEERKRITDN</sequence>
<dbReference type="AlphaFoldDB" id="A0AAD5N744"/>
<dbReference type="PANTHER" id="PTHR11005">
    <property type="entry name" value="LYSOSOMAL ACID LIPASE-RELATED"/>
    <property type="match status" value="1"/>
</dbReference>
<dbReference type="InterPro" id="IPR029058">
    <property type="entry name" value="AB_hydrolase_fold"/>
</dbReference>
<reference evidence="1" key="1">
    <citation type="submission" date="2021-06" db="EMBL/GenBank/DDBJ databases">
        <title>Parelaphostrongylus tenuis whole genome reference sequence.</title>
        <authorList>
            <person name="Garwood T.J."/>
            <person name="Larsen P.A."/>
            <person name="Fountain-Jones N.M."/>
            <person name="Garbe J.R."/>
            <person name="Macchietto M.G."/>
            <person name="Kania S.A."/>
            <person name="Gerhold R.W."/>
            <person name="Richards J.E."/>
            <person name="Wolf T.M."/>
        </authorList>
    </citation>
    <scope>NUCLEOTIDE SEQUENCE</scope>
    <source>
        <strain evidence="1">MNPRO001-30</strain>
        <tissue evidence="1">Meninges</tissue>
    </source>
</reference>
<accession>A0AAD5N744</accession>
<protein>
    <submittedName>
        <fullName evidence="1">Uncharacterized protein</fullName>
    </submittedName>
</protein>